<dbReference type="Proteomes" id="UP000491181">
    <property type="component" value="Unassembled WGS sequence"/>
</dbReference>
<comment type="caution">
    <text evidence="1">The sequence shown here is derived from an EMBL/GenBank/DDBJ whole genome shotgun (WGS) entry which is preliminary data.</text>
</comment>
<organism evidence="1 2">
    <name type="scientific">Bacteroides acidifaciens</name>
    <dbReference type="NCBI Taxonomy" id="85831"/>
    <lineage>
        <taxon>Bacteria</taxon>
        <taxon>Pseudomonadati</taxon>
        <taxon>Bacteroidota</taxon>
        <taxon>Bacteroidia</taxon>
        <taxon>Bacteroidales</taxon>
        <taxon>Bacteroidaceae</taxon>
        <taxon>Bacteroides</taxon>
    </lineage>
</organism>
<accession>A0A7J0A8H8</accession>
<sequence length="40" mass="4690">MILYLLLLLLYFLFDDANVNDILDTSNKIRNNILSFNNIS</sequence>
<reference evidence="1 2" key="1">
    <citation type="journal article" date="2020" name="Microbiome">
        <title>Single-cell genomics of uncultured bacteria reveals dietary fiber responders in the mouse gut microbiota.</title>
        <authorList>
            <person name="Chijiiwa R."/>
            <person name="Hosokawa M."/>
            <person name="Kogawa M."/>
            <person name="Nishikawa Y."/>
            <person name="Ide K."/>
            <person name="Sakanashi C."/>
            <person name="Takahashi K."/>
            <person name="Takeyama H."/>
        </authorList>
    </citation>
    <scope>NUCLEOTIDE SEQUENCE [LARGE SCALE GENOMIC DNA]</scope>
    <source>
        <strain evidence="1">IMSAGC_001</strain>
    </source>
</reference>
<proteinExistence type="predicted"/>
<evidence type="ECO:0000313" key="2">
    <source>
        <dbReference type="Proteomes" id="UP000491181"/>
    </source>
</evidence>
<dbReference type="EMBL" id="BLLS01000314">
    <property type="protein sequence ID" value="GFH88705.1"/>
    <property type="molecule type" value="Genomic_DNA"/>
</dbReference>
<name>A0A7J0A8H8_9BACE</name>
<protein>
    <submittedName>
        <fullName evidence="1">Uncharacterized protein</fullName>
    </submittedName>
</protein>
<dbReference type="AlphaFoldDB" id="A0A7J0A8H8"/>
<gene>
    <name evidence="1" type="ORF">IMSAGC001_04149</name>
</gene>
<evidence type="ECO:0000313" key="1">
    <source>
        <dbReference type="EMBL" id="GFH88705.1"/>
    </source>
</evidence>